<evidence type="ECO:0008006" key="3">
    <source>
        <dbReference type="Google" id="ProtNLM"/>
    </source>
</evidence>
<dbReference type="InterPro" id="IPR027417">
    <property type="entry name" value="P-loop_NTPase"/>
</dbReference>
<evidence type="ECO:0000313" key="2">
    <source>
        <dbReference type="Proteomes" id="UP000314251"/>
    </source>
</evidence>
<comment type="caution">
    <text evidence="1">The sequence shown here is derived from an EMBL/GenBank/DDBJ whole genome shotgun (WGS) entry which is preliminary data.</text>
</comment>
<dbReference type="SUPFAM" id="SSF52540">
    <property type="entry name" value="P-loop containing nucleoside triphosphate hydrolases"/>
    <property type="match status" value="1"/>
</dbReference>
<accession>A0A5N6A8G2</accession>
<proteinExistence type="predicted"/>
<keyword evidence="2" id="KW-1185">Reference proteome</keyword>
<dbReference type="OrthoDB" id="7889077at2"/>
<dbReference type="EMBL" id="VDLY02000010">
    <property type="protein sequence ID" value="KAB8164236.1"/>
    <property type="molecule type" value="Genomic_DNA"/>
</dbReference>
<dbReference type="AlphaFoldDB" id="A0A5N6A8G2"/>
<protein>
    <recommendedName>
        <fullName evidence="3">Adenylyl-sulfate kinase</fullName>
    </recommendedName>
</protein>
<dbReference type="RefSeq" id="WP_139669210.1">
    <property type="nucleotide sequence ID" value="NZ_VDLY02000010.1"/>
</dbReference>
<reference evidence="1" key="1">
    <citation type="submission" date="2019-10" db="EMBL/GenBank/DDBJ databases">
        <title>Nonomuraea sp. nov., isolated from Phyllanthus amarus.</title>
        <authorList>
            <person name="Klykleung N."/>
            <person name="Tanasupawat S."/>
        </authorList>
    </citation>
    <scope>NUCLEOTIDE SEQUENCE [LARGE SCALE GENOMIC DNA]</scope>
    <source>
        <strain evidence="1">3MP-10</strain>
    </source>
</reference>
<name>A0A5N6A8G2_9ACTN</name>
<dbReference type="Proteomes" id="UP000314251">
    <property type="component" value="Unassembled WGS sequence"/>
</dbReference>
<gene>
    <name evidence="1" type="ORF">FH607_016460</name>
</gene>
<dbReference type="Gene3D" id="3.40.50.300">
    <property type="entry name" value="P-loop containing nucleotide triphosphate hydrolases"/>
    <property type="match status" value="1"/>
</dbReference>
<evidence type="ECO:0000313" key="1">
    <source>
        <dbReference type="EMBL" id="KAB8164236.1"/>
    </source>
</evidence>
<sequence length="190" mass="20273">MSPTTFEALLIGGRSGVGKTTVGWEVSALLRDARVAHCLVEGDNLDQAFPAPADDPHRARMTEANLAALWANYAALGYRRLIYTNTVSVLEPDLIARAMGGEPRISGVLLTADDATTRQRFGAREIGSQLDTHVERSGAMARRLDAAAPPWVTRVPTGGRSVTAIARDAIAAAGWPLDERPTDGNAGWLN</sequence>
<organism evidence="1 2">
    <name type="scientific">Streptomyces mimosae</name>
    <dbReference type="NCBI Taxonomy" id="2586635"/>
    <lineage>
        <taxon>Bacteria</taxon>
        <taxon>Bacillati</taxon>
        <taxon>Actinomycetota</taxon>
        <taxon>Actinomycetes</taxon>
        <taxon>Kitasatosporales</taxon>
        <taxon>Streptomycetaceae</taxon>
        <taxon>Streptomyces</taxon>
    </lineage>
</organism>